<dbReference type="GO" id="GO:0050661">
    <property type="term" value="F:NADP binding"/>
    <property type="evidence" value="ECO:0007669"/>
    <property type="project" value="InterPro"/>
</dbReference>
<dbReference type="Proteomes" id="UP000323521">
    <property type="component" value="Chromosome"/>
</dbReference>
<dbReference type="PANTHER" id="PTHR43331:SF1">
    <property type="entry name" value="HOMOSERINE DEHYDROGENASE"/>
    <property type="match status" value="1"/>
</dbReference>
<comment type="pathway">
    <text evidence="2">Amino-acid biosynthesis; L-methionine biosynthesis via de novo pathway; L-homoserine from L-aspartate: step 3/3.</text>
</comment>
<evidence type="ECO:0000256" key="10">
    <source>
        <dbReference type="ARBA" id="ARBA00023167"/>
    </source>
</evidence>
<comment type="similarity">
    <text evidence="3">Belongs to the homoserine dehydrogenase family.</text>
</comment>
<keyword evidence="6" id="KW-0028">Amino-acid biosynthesis</keyword>
<name>A0A3G1KPD4_FORW1</name>
<evidence type="ECO:0000259" key="15">
    <source>
        <dbReference type="Pfam" id="PF03447"/>
    </source>
</evidence>
<feature type="binding site" evidence="13">
    <location>
        <begin position="12"/>
        <end position="17"/>
    </location>
    <ligand>
        <name>NADP(+)</name>
        <dbReference type="ChEBI" id="CHEBI:58349"/>
    </ligand>
</feature>
<evidence type="ECO:0000256" key="8">
    <source>
        <dbReference type="ARBA" id="ARBA00023002"/>
    </source>
</evidence>
<keyword evidence="13" id="KW-0521">NADP</keyword>
<keyword evidence="17" id="KW-1185">Reference proteome</keyword>
<evidence type="ECO:0000256" key="5">
    <source>
        <dbReference type="ARBA" id="ARBA00013376"/>
    </source>
</evidence>
<comment type="catalytic activity">
    <reaction evidence="11">
        <text>L-homoserine + NADP(+) = L-aspartate 4-semialdehyde + NADPH + H(+)</text>
        <dbReference type="Rhea" id="RHEA:15761"/>
        <dbReference type="ChEBI" id="CHEBI:15378"/>
        <dbReference type="ChEBI" id="CHEBI:57476"/>
        <dbReference type="ChEBI" id="CHEBI:57783"/>
        <dbReference type="ChEBI" id="CHEBI:58349"/>
        <dbReference type="ChEBI" id="CHEBI:537519"/>
        <dbReference type="EC" id="1.1.1.3"/>
    </reaction>
    <physiologicalReaction direction="right-to-left" evidence="11">
        <dbReference type="Rhea" id="RHEA:15763"/>
    </physiologicalReaction>
</comment>
<dbReference type="PIRSF" id="PIRSF036497">
    <property type="entry name" value="HDH_short"/>
    <property type="match status" value="1"/>
</dbReference>
<keyword evidence="8" id="KW-0560">Oxidoreductase</keyword>
<proteinExistence type="inferred from homology"/>
<dbReference type="GO" id="GO:0004412">
    <property type="term" value="F:homoserine dehydrogenase activity"/>
    <property type="evidence" value="ECO:0007669"/>
    <property type="project" value="UniProtKB-EC"/>
</dbReference>
<dbReference type="EC" id="1.1.1.3" evidence="4"/>
<evidence type="ECO:0000256" key="3">
    <source>
        <dbReference type="ARBA" id="ARBA00006753"/>
    </source>
</evidence>
<evidence type="ECO:0000256" key="1">
    <source>
        <dbReference type="ARBA" id="ARBA00005056"/>
    </source>
</evidence>
<evidence type="ECO:0000256" key="4">
    <source>
        <dbReference type="ARBA" id="ARBA00013213"/>
    </source>
</evidence>
<dbReference type="SUPFAM" id="SSF51735">
    <property type="entry name" value="NAD(P)-binding Rossmann-fold domains"/>
    <property type="match status" value="1"/>
</dbReference>
<evidence type="ECO:0000313" key="16">
    <source>
        <dbReference type="EMBL" id="ATW24308.1"/>
    </source>
</evidence>
<sequence>MKMNRLRIAMIGFGNAGKAFARILLGKRQEILETMDYDVQIVAIATATRGNLSHEQGIDLEKILRELQSTGKFDRNGESYSSRTTAEIIEKTAYDVLMEITPLEIFSGQPAIDHIRQAFGRKKHVITANKGPIAWAFRELKNEAEKQGVYFFYETTVMDGTPVFNLMDETLPMCRVSEVTGILNSTTNFILEEISRGKTWDEAIAEGKRKGFVEADPSLDIEGWDAAAKTAALLNVFMEADIKPTEIKRQGIVHITREDIIDAKKRNRVIKLVCHGWRQKGHMIGEVAPREIKKDHIFAGMRGTSSILSLTTDLMGSITIMADNPKIEQTGYGLFSDTLRLIRKLK</sequence>
<keyword evidence="9" id="KW-0915">Sodium</keyword>
<dbReference type="OrthoDB" id="9808167at2"/>
<dbReference type="Gene3D" id="3.30.360.10">
    <property type="entry name" value="Dihydrodipicolinate Reductase, domain 2"/>
    <property type="match status" value="1"/>
</dbReference>
<dbReference type="FunFam" id="3.30.360.10:FF:000005">
    <property type="entry name" value="Homoserine dehydrogenase"/>
    <property type="match status" value="1"/>
</dbReference>
<evidence type="ECO:0000256" key="9">
    <source>
        <dbReference type="ARBA" id="ARBA00023053"/>
    </source>
</evidence>
<keyword evidence="10" id="KW-0486">Methionine biosynthesis</keyword>
<evidence type="ECO:0000256" key="6">
    <source>
        <dbReference type="ARBA" id="ARBA00022605"/>
    </source>
</evidence>
<feature type="domain" description="Aspartate/homoserine dehydrogenase NAD-binding" evidence="15">
    <location>
        <begin position="12"/>
        <end position="154"/>
    </location>
</feature>
<protein>
    <recommendedName>
        <fullName evidence="5">Homoserine dehydrogenase</fullName>
        <ecNumber evidence="4">1.1.1.3</ecNumber>
    </recommendedName>
</protein>
<dbReference type="UniPathway" id="UPA00051">
    <property type="reaction ID" value="UER00465"/>
</dbReference>
<evidence type="ECO:0000256" key="11">
    <source>
        <dbReference type="ARBA" id="ARBA00048841"/>
    </source>
</evidence>
<evidence type="ECO:0000256" key="13">
    <source>
        <dbReference type="PIRSR" id="PIRSR036497-2"/>
    </source>
</evidence>
<accession>A0A3G1KPD4</accession>
<dbReference type="KEGG" id="fwa:DCMF_05450"/>
<keyword evidence="7" id="KW-0791">Threonine biosynthesis</keyword>
<evidence type="ECO:0000259" key="14">
    <source>
        <dbReference type="Pfam" id="PF00742"/>
    </source>
</evidence>
<dbReference type="SUPFAM" id="SSF55347">
    <property type="entry name" value="Glyceraldehyde-3-phosphate dehydrogenase-like, C-terminal domain"/>
    <property type="match status" value="1"/>
</dbReference>
<gene>
    <name evidence="16" type="ORF">DCMF_05450</name>
</gene>
<dbReference type="GO" id="GO:0009088">
    <property type="term" value="P:threonine biosynthetic process"/>
    <property type="evidence" value="ECO:0007669"/>
    <property type="project" value="UniProtKB-UniPathway"/>
</dbReference>
<evidence type="ECO:0000313" key="17">
    <source>
        <dbReference type="Proteomes" id="UP000323521"/>
    </source>
</evidence>
<reference evidence="16 17" key="1">
    <citation type="submission" date="2016-10" db="EMBL/GenBank/DDBJ databases">
        <title>Complete Genome Sequence of Peptococcaceae strain DCMF.</title>
        <authorList>
            <person name="Edwards R.J."/>
            <person name="Holland S.I."/>
            <person name="Deshpande N.P."/>
            <person name="Wong Y.K."/>
            <person name="Ertan H."/>
            <person name="Manefield M."/>
            <person name="Russell T.L."/>
            <person name="Lee M.J."/>
        </authorList>
    </citation>
    <scope>NUCLEOTIDE SEQUENCE [LARGE SCALE GENOMIC DNA]</scope>
    <source>
        <strain evidence="16 17">DCMF</strain>
    </source>
</reference>
<comment type="pathway">
    <text evidence="1">Amino-acid biosynthesis; L-threonine biosynthesis; L-threonine from L-aspartate: step 3/5.</text>
</comment>
<dbReference type="InterPro" id="IPR005106">
    <property type="entry name" value="Asp/hSer_DH_NAD-bd"/>
</dbReference>
<dbReference type="InterPro" id="IPR022697">
    <property type="entry name" value="HDH_short"/>
</dbReference>
<dbReference type="Pfam" id="PF00742">
    <property type="entry name" value="Homoserine_dh"/>
    <property type="match status" value="1"/>
</dbReference>
<feature type="domain" description="Homoserine dehydrogenase catalytic" evidence="14">
    <location>
        <begin position="162"/>
        <end position="339"/>
    </location>
</feature>
<dbReference type="GO" id="GO:0009086">
    <property type="term" value="P:methionine biosynthetic process"/>
    <property type="evidence" value="ECO:0007669"/>
    <property type="project" value="UniProtKB-KW"/>
</dbReference>
<organism evidence="16 17">
    <name type="scientific">Formimonas warabiya</name>
    <dbReference type="NCBI Taxonomy" id="1761012"/>
    <lineage>
        <taxon>Bacteria</taxon>
        <taxon>Bacillati</taxon>
        <taxon>Bacillota</taxon>
        <taxon>Clostridia</taxon>
        <taxon>Eubacteriales</taxon>
        <taxon>Peptococcaceae</taxon>
        <taxon>Candidatus Formimonas</taxon>
    </lineage>
</organism>
<dbReference type="EMBL" id="CP017634">
    <property type="protein sequence ID" value="ATW24308.1"/>
    <property type="molecule type" value="Genomic_DNA"/>
</dbReference>
<evidence type="ECO:0000256" key="7">
    <source>
        <dbReference type="ARBA" id="ARBA00022697"/>
    </source>
</evidence>
<dbReference type="Pfam" id="PF03447">
    <property type="entry name" value="NAD_binding_3"/>
    <property type="match status" value="1"/>
</dbReference>
<dbReference type="InterPro" id="IPR001342">
    <property type="entry name" value="HDH_cat"/>
</dbReference>
<dbReference type="InterPro" id="IPR036291">
    <property type="entry name" value="NAD(P)-bd_dom_sf"/>
</dbReference>
<evidence type="ECO:0000256" key="12">
    <source>
        <dbReference type="PIRSR" id="PIRSR036497-1"/>
    </source>
</evidence>
<evidence type="ECO:0000256" key="2">
    <source>
        <dbReference type="ARBA" id="ARBA00005062"/>
    </source>
</evidence>
<dbReference type="UniPathway" id="UPA00050">
    <property type="reaction ID" value="UER00063"/>
</dbReference>
<dbReference type="Gene3D" id="3.40.50.720">
    <property type="entry name" value="NAD(P)-binding Rossmann-like Domain"/>
    <property type="match status" value="1"/>
</dbReference>
<feature type="active site" description="Proton donor" evidence="12">
    <location>
        <position position="229"/>
    </location>
</feature>
<feature type="binding site" evidence="13">
    <location>
        <position position="214"/>
    </location>
    <ligand>
        <name>L-homoserine</name>
        <dbReference type="ChEBI" id="CHEBI:57476"/>
    </ligand>
</feature>
<dbReference type="PANTHER" id="PTHR43331">
    <property type="entry name" value="HOMOSERINE DEHYDROGENASE"/>
    <property type="match status" value="1"/>
</dbReference>
<dbReference type="AlphaFoldDB" id="A0A3G1KPD4"/>
<feature type="binding site" evidence="13">
    <location>
        <position position="130"/>
    </location>
    <ligand>
        <name>NADPH</name>
        <dbReference type="ChEBI" id="CHEBI:57783"/>
    </ligand>
</feature>